<comment type="caution">
    <text evidence="1">The sequence shown here is derived from an EMBL/GenBank/DDBJ whole genome shotgun (WGS) entry which is preliminary data.</text>
</comment>
<organism evidence="1 2">
    <name type="scientific">Prosthecomicrobium pneumaticum</name>
    <dbReference type="NCBI Taxonomy" id="81895"/>
    <lineage>
        <taxon>Bacteria</taxon>
        <taxon>Pseudomonadati</taxon>
        <taxon>Pseudomonadota</taxon>
        <taxon>Alphaproteobacteria</taxon>
        <taxon>Hyphomicrobiales</taxon>
        <taxon>Kaistiaceae</taxon>
        <taxon>Prosthecomicrobium</taxon>
    </lineage>
</organism>
<evidence type="ECO:0000313" key="1">
    <source>
        <dbReference type="EMBL" id="MBB5753381.1"/>
    </source>
</evidence>
<protein>
    <recommendedName>
        <fullName evidence="3">Phosphoesterase</fullName>
    </recommendedName>
</protein>
<proteinExistence type="predicted"/>
<dbReference type="PIRSF" id="PIRSF000887">
    <property type="entry name" value="Pesterase_MJ0037"/>
    <property type="match status" value="1"/>
</dbReference>
<dbReference type="PANTHER" id="PTHR39323">
    <property type="entry name" value="BLR1149 PROTEIN"/>
    <property type="match status" value="1"/>
</dbReference>
<dbReference type="Proteomes" id="UP000523821">
    <property type="component" value="Unassembled WGS sequence"/>
</dbReference>
<reference evidence="1 2" key="1">
    <citation type="submission" date="2020-08" db="EMBL/GenBank/DDBJ databases">
        <title>Genomic Encyclopedia of Type Strains, Phase IV (KMG-IV): sequencing the most valuable type-strain genomes for metagenomic binning, comparative biology and taxonomic classification.</title>
        <authorList>
            <person name="Goeker M."/>
        </authorList>
    </citation>
    <scope>NUCLEOTIDE SEQUENCE [LARGE SCALE GENOMIC DNA]</scope>
    <source>
        <strain evidence="1 2">DSM 16268</strain>
    </source>
</reference>
<evidence type="ECO:0008006" key="3">
    <source>
        <dbReference type="Google" id="ProtNLM"/>
    </source>
</evidence>
<dbReference type="PANTHER" id="PTHR39323:SF1">
    <property type="entry name" value="BLR1149 PROTEIN"/>
    <property type="match status" value="1"/>
</dbReference>
<dbReference type="InterPro" id="IPR029052">
    <property type="entry name" value="Metallo-depent_PP-like"/>
</dbReference>
<dbReference type="Gene3D" id="3.60.21.10">
    <property type="match status" value="1"/>
</dbReference>
<keyword evidence="2" id="KW-1185">Reference proteome</keyword>
<accession>A0A7W9L2D1</accession>
<dbReference type="SUPFAM" id="SSF56300">
    <property type="entry name" value="Metallo-dependent phosphatases"/>
    <property type="match status" value="1"/>
</dbReference>
<dbReference type="EMBL" id="JACHOO010000004">
    <property type="protein sequence ID" value="MBB5753381.1"/>
    <property type="molecule type" value="Genomic_DNA"/>
</dbReference>
<dbReference type="InterPro" id="IPR026336">
    <property type="entry name" value="PdeM-like"/>
</dbReference>
<dbReference type="InterPro" id="IPR024173">
    <property type="entry name" value="Pesterase_MJ0037-like"/>
</dbReference>
<dbReference type="NCBIfam" id="TIGR04123">
    <property type="entry name" value="P_estr_lig_assc"/>
    <property type="match status" value="1"/>
</dbReference>
<dbReference type="AlphaFoldDB" id="A0A7W9L2D1"/>
<dbReference type="RefSeq" id="WP_183856126.1">
    <property type="nucleotide sequence ID" value="NZ_JACHOO010000004.1"/>
</dbReference>
<sequence length="237" mass="25143">MTPPTRPLFCATPAPFRLAGVALSLLAEGALWWAAERTLIVADLHLEKGSSFARRGMLLPPYDTGATLARLAALAVRLEPARIIALGDSFHDRRGAERLAAADRETLVGLTAAAEWIWIAGNHDPEPPEGVGGWATSELAIGPLHVRHEPRAGALPGEIAGHLHPAARVAARGRSLRRRCFAADPHRLVLPAFGAYAGGLNVLDPAFSTLFRGRAFHAWVCGAETVHPVAAARLLAG</sequence>
<name>A0A7W9L2D1_9HYPH</name>
<evidence type="ECO:0000313" key="2">
    <source>
        <dbReference type="Proteomes" id="UP000523821"/>
    </source>
</evidence>
<gene>
    <name evidence="1" type="ORF">GGQ63_002447</name>
</gene>